<keyword evidence="3" id="KW-1185">Reference proteome</keyword>
<protein>
    <submittedName>
        <fullName evidence="2">Uncharacterized protein</fullName>
    </submittedName>
</protein>
<feature type="chain" id="PRO_5044740843" evidence="1">
    <location>
        <begin position="27"/>
        <end position="235"/>
    </location>
</feature>
<name>A0ABD1G6T5_SALDI</name>
<evidence type="ECO:0000313" key="3">
    <source>
        <dbReference type="Proteomes" id="UP001567538"/>
    </source>
</evidence>
<accession>A0ABD1G6T5</accession>
<evidence type="ECO:0000256" key="1">
    <source>
        <dbReference type="SAM" id="SignalP"/>
    </source>
</evidence>
<dbReference type="PANTHER" id="PTHR33321:SF12">
    <property type="entry name" value="PLANT BASIC SECRETORY PROTEIN (BSP) FAMILY PROTEIN"/>
    <property type="match status" value="1"/>
</dbReference>
<dbReference type="InterPro" id="IPR007541">
    <property type="entry name" value="Uncharacterised_BSP"/>
</dbReference>
<dbReference type="Proteomes" id="UP001567538">
    <property type="component" value="Unassembled WGS sequence"/>
</dbReference>
<comment type="caution">
    <text evidence="2">The sequence shown here is derived from an EMBL/GenBank/DDBJ whole genome shotgun (WGS) entry which is preliminary data.</text>
</comment>
<reference evidence="2 3" key="1">
    <citation type="submission" date="2024-06" db="EMBL/GenBank/DDBJ databases">
        <title>A chromosome level genome sequence of Diviner's sage (Salvia divinorum).</title>
        <authorList>
            <person name="Ford S.A."/>
            <person name="Ro D.-K."/>
            <person name="Ness R.W."/>
            <person name="Phillips M.A."/>
        </authorList>
    </citation>
    <scope>NUCLEOTIDE SEQUENCE [LARGE SCALE GENOMIC DNA]</scope>
    <source>
        <strain evidence="2">SAF-2024a</strain>
        <tissue evidence="2">Leaf</tissue>
    </source>
</reference>
<organism evidence="2 3">
    <name type="scientific">Salvia divinorum</name>
    <name type="common">Maria pastora</name>
    <name type="synonym">Diviner's sage</name>
    <dbReference type="NCBI Taxonomy" id="28513"/>
    <lineage>
        <taxon>Eukaryota</taxon>
        <taxon>Viridiplantae</taxon>
        <taxon>Streptophyta</taxon>
        <taxon>Embryophyta</taxon>
        <taxon>Tracheophyta</taxon>
        <taxon>Spermatophyta</taxon>
        <taxon>Magnoliopsida</taxon>
        <taxon>eudicotyledons</taxon>
        <taxon>Gunneridae</taxon>
        <taxon>Pentapetalae</taxon>
        <taxon>asterids</taxon>
        <taxon>lamiids</taxon>
        <taxon>Lamiales</taxon>
        <taxon>Lamiaceae</taxon>
        <taxon>Nepetoideae</taxon>
        <taxon>Mentheae</taxon>
        <taxon>Salviinae</taxon>
        <taxon>Salvia</taxon>
        <taxon>Salvia subgen. Calosphace</taxon>
    </lineage>
</organism>
<dbReference type="AlphaFoldDB" id="A0ABD1G6T5"/>
<dbReference type="EMBL" id="JBEAFC010000009">
    <property type="protein sequence ID" value="KAL1539827.1"/>
    <property type="molecule type" value="Genomic_DNA"/>
</dbReference>
<dbReference type="PANTHER" id="PTHR33321">
    <property type="match status" value="1"/>
</dbReference>
<feature type="signal peptide" evidence="1">
    <location>
        <begin position="1"/>
        <end position="26"/>
    </location>
</feature>
<keyword evidence="1" id="KW-0732">Signal</keyword>
<gene>
    <name evidence="2" type="ORF">AAHA92_24263</name>
</gene>
<sequence>MATKPPHNSSLPWLLIALSLLQGSLAVRFGATNNASATPGGQRFDREIGLAYTLEAMPGIANFIWTLFRQPSEGDRRHYYPDDVVNVIIQDLQDGALGETGENNVYMSAKGIETYPPGDGTRIMYTSILYHDMTHIFQWSGKGTAPGGLTEGMADYTVLKSPYYVGGYSTPGQGERWDEGYGTTSRFLEYCDSLREGFTPELNRMMREVYLPEYWNQLLGKDVDQVWREYKAKYA</sequence>
<evidence type="ECO:0000313" key="2">
    <source>
        <dbReference type="EMBL" id="KAL1539827.1"/>
    </source>
</evidence>
<dbReference type="Pfam" id="PF04450">
    <property type="entry name" value="BSP"/>
    <property type="match status" value="1"/>
</dbReference>
<proteinExistence type="predicted"/>